<evidence type="ECO:0000313" key="2">
    <source>
        <dbReference type="Proteomes" id="UP000622797"/>
    </source>
</evidence>
<reference evidence="1" key="1">
    <citation type="journal article" date="2020" name="BMC Genomics">
        <title>Correction to: Identification and distribution of gene clusters required for synthesis of sphingolipid metabolism inhibitors in diverse species of the filamentous fungus Fusarium.</title>
        <authorList>
            <person name="Kim H.S."/>
            <person name="Lohmar J.M."/>
            <person name="Busman M."/>
            <person name="Brown D.W."/>
            <person name="Naumann T.A."/>
            <person name="Divon H.H."/>
            <person name="Lysoe E."/>
            <person name="Uhlig S."/>
            <person name="Proctor R.H."/>
        </authorList>
    </citation>
    <scope>NUCLEOTIDE SEQUENCE</scope>
    <source>
        <strain evidence="1">NRRL 20472</strain>
    </source>
</reference>
<comment type="caution">
    <text evidence="1">The sequence shown here is derived from an EMBL/GenBank/DDBJ whole genome shotgun (WGS) entry which is preliminary data.</text>
</comment>
<protein>
    <submittedName>
        <fullName evidence="1">Uncharacterized protein</fullName>
    </submittedName>
</protein>
<name>A0A8H4SQC0_9HYPO</name>
<evidence type="ECO:0000313" key="1">
    <source>
        <dbReference type="EMBL" id="KAF4943824.1"/>
    </source>
</evidence>
<dbReference type="Proteomes" id="UP000622797">
    <property type="component" value="Unassembled WGS sequence"/>
</dbReference>
<gene>
    <name evidence="1" type="ORF">FSARC_14822</name>
</gene>
<dbReference type="OrthoDB" id="5220943at2759"/>
<accession>A0A8H4SQC0</accession>
<reference evidence="1" key="2">
    <citation type="submission" date="2020-05" db="EMBL/GenBank/DDBJ databases">
        <authorList>
            <person name="Kim H.-S."/>
            <person name="Proctor R.H."/>
            <person name="Brown D.W."/>
        </authorList>
    </citation>
    <scope>NUCLEOTIDE SEQUENCE</scope>
    <source>
        <strain evidence="1">NRRL 20472</strain>
    </source>
</reference>
<proteinExistence type="predicted"/>
<dbReference type="EMBL" id="JABEXW010001443">
    <property type="protein sequence ID" value="KAF4943824.1"/>
    <property type="molecule type" value="Genomic_DNA"/>
</dbReference>
<sequence>MSSPSNGIAPSDRMPMPGGTLQVEMLEALAKPKSIYEFCSQLPYLSDALKKDPVLQTKKFPRMVLLLHSIDRTALHAIVAGTVAYSAFTGMSTWLKTPDEMEGKVPGVYVIGLARLGELGRFLNILETLKLIDGLERYIKGARLCKTRQSFGSMNSAETELVKWVGEVDLFGGSAIVSGTIPSPQCIQSDAEFPKIEAVIDMFKRCCNWNLDPTGKVRQIQSPLYVGCSKDLRTRTSAYKRTARGGLANVNKPLCLVVNTLEALKLPVDLSVQIAVRTWDGIPLPVAERLVTTVACSFVYQHGFNAIEAGGTGPPKPDGGVLEKSAELLLGFKDTFRENLANTLIEIEERTEFMDNLANSINRVPDLIQRADDLAQREPQLHGATAQQNIQALKDKHEQLCGKREQLIREARLHQFAIDITEMLLGKRKVGDSSQ</sequence>
<organism evidence="1 2">
    <name type="scientific">Fusarium sarcochroum</name>
    <dbReference type="NCBI Taxonomy" id="1208366"/>
    <lineage>
        <taxon>Eukaryota</taxon>
        <taxon>Fungi</taxon>
        <taxon>Dikarya</taxon>
        <taxon>Ascomycota</taxon>
        <taxon>Pezizomycotina</taxon>
        <taxon>Sordariomycetes</taxon>
        <taxon>Hypocreomycetidae</taxon>
        <taxon>Hypocreales</taxon>
        <taxon>Nectriaceae</taxon>
        <taxon>Fusarium</taxon>
        <taxon>Fusarium lateritium species complex</taxon>
    </lineage>
</organism>
<dbReference type="AlphaFoldDB" id="A0A8H4SQC0"/>
<keyword evidence="2" id="KW-1185">Reference proteome</keyword>